<dbReference type="OrthoDB" id="4949264at2759"/>
<gene>
    <name evidence="1" type="ORF">NEUTE1DRAFT_47370</name>
</gene>
<reference evidence="2" key="1">
    <citation type="journal article" date="2011" name="Genetics">
        <title>Massive changes in genome architecture accompany the transition to self-fertility in the filamentous fungus Neurospora tetrasperma.</title>
        <authorList>
            <person name="Ellison C.E."/>
            <person name="Stajich J.E."/>
            <person name="Jacobson D.J."/>
            <person name="Natvig D.O."/>
            <person name="Lapidus A."/>
            <person name="Foster B."/>
            <person name="Aerts A."/>
            <person name="Riley R."/>
            <person name="Lindquist E.A."/>
            <person name="Grigoriev I.V."/>
            <person name="Taylor J.W."/>
        </authorList>
    </citation>
    <scope>NUCLEOTIDE SEQUENCE [LARGE SCALE GENOMIC DNA]</scope>
    <source>
        <strain evidence="2">FGSC 2508 / P0657</strain>
    </source>
</reference>
<dbReference type="KEGG" id="nte:NEUTE1DRAFT47370"/>
<dbReference type="Proteomes" id="UP000008065">
    <property type="component" value="Unassembled WGS sequence"/>
</dbReference>
<dbReference type="GeneID" id="20828089"/>
<name>F8MU29_NEUT8</name>
<proteinExistence type="predicted"/>
<keyword evidence="2" id="KW-1185">Reference proteome</keyword>
<dbReference type="EMBL" id="GL891306">
    <property type="protein sequence ID" value="EGO55511.1"/>
    <property type="molecule type" value="Genomic_DNA"/>
</dbReference>
<organism evidence="1 2">
    <name type="scientific">Neurospora tetrasperma (strain FGSC 2508 / ATCC MYA-4615 / P0657)</name>
    <dbReference type="NCBI Taxonomy" id="510951"/>
    <lineage>
        <taxon>Eukaryota</taxon>
        <taxon>Fungi</taxon>
        <taxon>Dikarya</taxon>
        <taxon>Ascomycota</taxon>
        <taxon>Pezizomycotina</taxon>
        <taxon>Sordariomycetes</taxon>
        <taxon>Sordariomycetidae</taxon>
        <taxon>Sordariales</taxon>
        <taxon>Sordariaceae</taxon>
        <taxon>Neurospora</taxon>
    </lineage>
</organism>
<feature type="non-terminal residue" evidence="1">
    <location>
        <position position="1"/>
    </location>
</feature>
<accession>F8MU29</accession>
<dbReference type="HOGENOM" id="CLU_3147242_0_0_1"/>
<dbReference type="RefSeq" id="XP_009852779.1">
    <property type="nucleotide sequence ID" value="XM_009854477.1"/>
</dbReference>
<dbReference type="AlphaFoldDB" id="F8MU29"/>
<sequence>TILKAISTSNWTIPPFVLLPSVNIIYKYINNSLNDGTIIATSLRSYINN</sequence>
<evidence type="ECO:0000313" key="1">
    <source>
        <dbReference type="EMBL" id="EGO55511.1"/>
    </source>
</evidence>
<protein>
    <submittedName>
        <fullName evidence="1">Uncharacterized protein</fullName>
    </submittedName>
</protein>
<evidence type="ECO:0000313" key="2">
    <source>
        <dbReference type="Proteomes" id="UP000008065"/>
    </source>
</evidence>
<dbReference type="VEuPathDB" id="FungiDB:NEUTE1DRAFT_47370"/>